<name>A0A328WNU7_9FLAO</name>
<evidence type="ECO:0000313" key="4">
    <source>
        <dbReference type="EMBL" id="RAR47803.1"/>
    </source>
</evidence>
<dbReference type="CDD" id="cd09618">
    <property type="entry name" value="CBM9_like_2"/>
    <property type="match status" value="1"/>
</dbReference>
<evidence type="ECO:0000313" key="5">
    <source>
        <dbReference type="Proteomes" id="UP000249518"/>
    </source>
</evidence>
<evidence type="ECO:0000259" key="3">
    <source>
        <dbReference type="Pfam" id="PF19313"/>
    </source>
</evidence>
<dbReference type="GO" id="GO:0016052">
    <property type="term" value="P:carbohydrate catabolic process"/>
    <property type="evidence" value="ECO:0007669"/>
    <property type="project" value="InterPro"/>
</dbReference>
<dbReference type="InterPro" id="IPR045670">
    <property type="entry name" value="DUF5916"/>
</dbReference>
<evidence type="ECO:0000256" key="1">
    <source>
        <dbReference type="SAM" id="SignalP"/>
    </source>
</evidence>
<dbReference type="GO" id="GO:0030246">
    <property type="term" value="F:carbohydrate binding"/>
    <property type="evidence" value="ECO:0007669"/>
    <property type="project" value="InterPro"/>
</dbReference>
<sequence length="805" mass="92386">MNSKKHHFTLVLLFILLIAGTFQAFSQKKTTAIRINDAVSIDGKLDEAVWIKAPIANNFILFEPENGVPESAERRSEVKIIYDDNAIYIGAILYDNEPSKIEKEITLRDRFGTADHFGVFINGFNDGQQDFRFFVSASGVQMDCLATENGEDFSWDAIWNSEVTITDFGWVVEMEIPYAALRFSKENVQTWGINFLREIRRFRQKVTWSKIDRAVGSVINQAGILEGIENIKTPTRLFLIPYTSGYVESNQLSTESTFKAGMDIKYGINDSFTLDAILVPDFGQAAFDNVELNLGPFEQQFNENRPFFTEGTDLFSKGNLVYSRRIGGPPSTSASINENEIVESNPNTVNLLNALKVSGRTSDGLGIGFLNAITEKTYARIRNTNTNEIREQMVEPLTNYNILVFDQRFNQNSSVSFINTNVTRVGGDFRDANVTGIVYDINSKGNKYNFSGDLKMSSIYDDVKGNGYSTFINFGKTFGKFRYSVASQYVSKEFDINDLGINFITNYHNFTANFNYRILNPTKRYNSFNLNTNYYLERENSTGKAQDHWINLNVNSNTKKNDYIGYGFLVSPFVTYNFYESRVVGRPLALPESGNAFIFFSSNYNRKFALDIEPSVRIFNQENRMNYGLFVSPRYRFNDKLTLIYSTNYNLQNSDIGWVDFSENDIILAERNRTTLTNSITGKYAINNKMTLNLTTRHYWSFAENIEFHTLLEDGTFTPNNNYSINKDANFNLWNFDLSYSWWFAPGSQITALYRNNAQNFSNEIDKSYSSNFNNVFQDNLNHIFSVSLRYFIDYNKAKNWFKKV</sequence>
<dbReference type="RefSeq" id="WP_112086085.1">
    <property type="nucleotide sequence ID" value="NZ_QLSV01000007.1"/>
</dbReference>
<keyword evidence="1" id="KW-0732">Signal</keyword>
<dbReference type="GO" id="GO:0004553">
    <property type="term" value="F:hydrolase activity, hydrolyzing O-glycosyl compounds"/>
    <property type="evidence" value="ECO:0007669"/>
    <property type="project" value="InterPro"/>
</dbReference>
<accession>A0A328WNU7</accession>
<comment type="caution">
    <text evidence="4">The sequence shown here is derived from an EMBL/GenBank/DDBJ whole genome shotgun (WGS) entry which is preliminary data.</text>
</comment>
<dbReference type="EMBL" id="QLSV01000007">
    <property type="protein sequence ID" value="RAR47803.1"/>
    <property type="molecule type" value="Genomic_DNA"/>
</dbReference>
<organism evidence="4 5">
    <name type="scientific">Flavobacterium lacus</name>
    <dbReference type="NCBI Taxonomy" id="1353778"/>
    <lineage>
        <taxon>Bacteria</taxon>
        <taxon>Pseudomonadati</taxon>
        <taxon>Bacteroidota</taxon>
        <taxon>Flavobacteriia</taxon>
        <taxon>Flavobacteriales</taxon>
        <taxon>Flavobacteriaceae</taxon>
        <taxon>Flavobacterium</taxon>
    </lineage>
</organism>
<feature type="chain" id="PRO_5016253254" evidence="1">
    <location>
        <begin position="25"/>
        <end position="805"/>
    </location>
</feature>
<feature type="domain" description="Carbohydrate-binding" evidence="2">
    <location>
        <begin position="41"/>
        <end position="195"/>
    </location>
</feature>
<dbReference type="AlphaFoldDB" id="A0A328WNU7"/>
<gene>
    <name evidence="4" type="ORF">B0I10_10777</name>
</gene>
<dbReference type="OrthoDB" id="9786766at2"/>
<dbReference type="SUPFAM" id="SSF49344">
    <property type="entry name" value="CBD9-like"/>
    <property type="match status" value="1"/>
</dbReference>
<keyword evidence="5" id="KW-1185">Reference proteome</keyword>
<evidence type="ECO:0000259" key="2">
    <source>
        <dbReference type="Pfam" id="PF06452"/>
    </source>
</evidence>
<dbReference type="Pfam" id="PF06452">
    <property type="entry name" value="CBM9_1"/>
    <property type="match status" value="1"/>
</dbReference>
<dbReference type="Proteomes" id="UP000249518">
    <property type="component" value="Unassembled WGS sequence"/>
</dbReference>
<feature type="domain" description="DUF5916" evidence="3">
    <location>
        <begin position="233"/>
        <end position="802"/>
    </location>
</feature>
<proteinExistence type="predicted"/>
<feature type="signal peptide" evidence="1">
    <location>
        <begin position="1"/>
        <end position="24"/>
    </location>
</feature>
<protein>
    <submittedName>
        <fullName evidence="4">Carbohydrate binding protein with CBM9 domain</fullName>
    </submittedName>
</protein>
<dbReference type="Gene3D" id="2.60.40.1190">
    <property type="match status" value="1"/>
</dbReference>
<reference evidence="4 5" key="1">
    <citation type="submission" date="2018-06" db="EMBL/GenBank/DDBJ databases">
        <title>Genomic Encyclopedia of Type Strains, Phase III (KMG-III): the genomes of soil and plant-associated and newly described type strains.</title>
        <authorList>
            <person name="Whitman W."/>
        </authorList>
    </citation>
    <scope>NUCLEOTIDE SEQUENCE [LARGE SCALE GENOMIC DNA]</scope>
    <source>
        <strain evidence="4 5">CGMCC 1.12504</strain>
    </source>
</reference>
<dbReference type="InterPro" id="IPR010502">
    <property type="entry name" value="Carb-bd_dom_fam9"/>
</dbReference>
<dbReference type="Pfam" id="PF19313">
    <property type="entry name" value="DUF5916"/>
    <property type="match status" value="1"/>
</dbReference>